<organism evidence="2 3">
    <name type="scientific">Lederbergia galactosidilytica</name>
    <dbReference type="NCBI Taxonomy" id="217031"/>
    <lineage>
        <taxon>Bacteria</taxon>
        <taxon>Bacillati</taxon>
        <taxon>Bacillota</taxon>
        <taxon>Bacilli</taxon>
        <taxon>Bacillales</taxon>
        <taxon>Bacillaceae</taxon>
        <taxon>Lederbergia</taxon>
    </lineage>
</organism>
<comment type="caution">
    <text evidence="2">The sequence shown here is derived from an EMBL/GenBank/DDBJ whole genome shotgun (WGS) entry which is preliminary data.</text>
</comment>
<dbReference type="EMBL" id="LDJR01000011">
    <property type="protein sequence ID" value="OAK75545.1"/>
    <property type="molecule type" value="Genomic_DNA"/>
</dbReference>
<evidence type="ECO:0000313" key="2">
    <source>
        <dbReference type="EMBL" id="OAK75545.1"/>
    </source>
</evidence>
<feature type="transmembrane region" description="Helical" evidence="1">
    <location>
        <begin position="56"/>
        <end position="77"/>
    </location>
</feature>
<dbReference type="Pfam" id="PF10754">
    <property type="entry name" value="DUF2569"/>
    <property type="match status" value="1"/>
</dbReference>
<proteinExistence type="predicted"/>
<protein>
    <submittedName>
        <fullName evidence="2">Uncharacterized protein</fullName>
    </submittedName>
</protein>
<keyword evidence="1" id="KW-1133">Transmembrane helix</keyword>
<dbReference type="RefSeq" id="WP_064467603.1">
    <property type="nucleotide sequence ID" value="NZ_JAGGKH010000008.1"/>
</dbReference>
<keyword evidence="1" id="KW-0812">Transmembrane</keyword>
<name>A0A178A5S9_9BACI</name>
<dbReference type="InterPro" id="IPR019690">
    <property type="entry name" value="DUF2569"/>
</dbReference>
<keyword evidence="1" id="KW-0472">Membrane</keyword>
<feature type="transmembrane region" description="Helical" evidence="1">
    <location>
        <begin position="110"/>
        <end position="125"/>
    </location>
</feature>
<feature type="transmembrane region" description="Helical" evidence="1">
    <location>
        <begin position="21"/>
        <end position="44"/>
    </location>
</feature>
<dbReference type="AlphaFoldDB" id="A0A178A5S9"/>
<accession>A0A178A5S9</accession>
<feature type="transmembrane region" description="Helical" evidence="1">
    <location>
        <begin position="86"/>
        <end position="104"/>
    </location>
</feature>
<keyword evidence="3" id="KW-1185">Reference proteome</keyword>
<evidence type="ECO:0000313" key="3">
    <source>
        <dbReference type="Proteomes" id="UP000077881"/>
    </source>
</evidence>
<dbReference type="Proteomes" id="UP000077881">
    <property type="component" value="Unassembled WGS sequence"/>
</dbReference>
<dbReference type="PATRIC" id="fig|217031.6.peg.495"/>
<gene>
    <name evidence="2" type="ORF">ABB05_02270</name>
</gene>
<sequence>MKEETTKKQPEIKTDFRYAIVAGWLIIPALMILFNLVTVMYVIFTYNPANLGGYDLFVYISDFILAFFYLFIIYTWVKRKKILPKLMIVIYILDILLYLPVIFMGAQMDWIYILISAIWIGYFIRSKRVKATFIN</sequence>
<evidence type="ECO:0000256" key="1">
    <source>
        <dbReference type="SAM" id="Phobius"/>
    </source>
</evidence>
<dbReference type="OrthoDB" id="9155572at2"/>
<reference evidence="2 3" key="1">
    <citation type="submission" date="2015-05" db="EMBL/GenBank/DDBJ databases">
        <title>Comparison of genome.</title>
        <authorList>
            <person name="Zheng Z."/>
            <person name="Sun M."/>
        </authorList>
    </citation>
    <scope>NUCLEOTIDE SEQUENCE [LARGE SCALE GENOMIC DNA]</scope>
    <source>
        <strain evidence="2 3">G25-74</strain>
    </source>
</reference>